<feature type="transmembrane region" description="Helical" evidence="1">
    <location>
        <begin position="254"/>
        <end position="278"/>
    </location>
</feature>
<keyword evidence="1" id="KW-1133">Transmembrane helix</keyword>
<organism evidence="3 4">
    <name type="scientific">Thalassospira tepidiphila MCCC 1A03514</name>
    <dbReference type="NCBI Taxonomy" id="1177930"/>
    <lineage>
        <taxon>Bacteria</taxon>
        <taxon>Pseudomonadati</taxon>
        <taxon>Pseudomonadota</taxon>
        <taxon>Alphaproteobacteria</taxon>
        <taxon>Rhodospirillales</taxon>
        <taxon>Thalassospiraceae</taxon>
        <taxon>Thalassospira</taxon>
    </lineage>
</organism>
<dbReference type="PANTHER" id="PTHR35342:SF5">
    <property type="entry name" value="TRICARBOXYLIC TRANSPORT PROTEIN"/>
    <property type="match status" value="1"/>
</dbReference>
<dbReference type="RefSeq" id="WP_063089197.1">
    <property type="nucleotide sequence ID" value="NZ_JPVZ01000004.1"/>
</dbReference>
<dbReference type="PANTHER" id="PTHR35342">
    <property type="entry name" value="TRICARBOXYLIC TRANSPORT PROTEIN"/>
    <property type="match status" value="1"/>
</dbReference>
<feature type="transmembrane region" description="Helical" evidence="1">
    <location>
        <begin position="106"/>
        <end position="129"/>
    </location>
</feature>
<reference evidence="3 4" key="1">
    <citation type="submission" date="2014-07" db="EMBL/GenBank/DDBJ databases">
        <title>Draft genome sequence of Thalassospira tepidiphila 1-1B.</title>
        <authorList>
            <person name="Lai Q."/>
            <person name="Shao Z."/>
        </authorList>
    </citation>
    <scope>NUCLEOTIDE SEQUENCE [LARGE SCALE GENOMIC DNA]</scope>
    <source>
        <strain evidence="3 4">MCCC 1A03514</strain>
    </source>
</reference>
<feature type="transmembrane region" description="Helical" evidence="1">
    <location>
        <begin position="167"/>
        <end position="186"/>
    </location>
</feature>
<proteinExistence type="predicted"/>
<keyword evidence="1" id="KW-0472">Membrane</keyword>
<feature type="transmembrane region" description="Helical" evidence="1">
    <location>
        <begin position="12"/>
        <end position="34"/>
    </location>
</feature>
<name>A0A853KYX5_9PROT</name>
<dbReference type="Proteomes" id="UP000094009">
    <property type="component" value="Unassembled WGS sequence"/>
</dbReference>
<feature type="transmembrane region" description="Helical" evidence="1">
    <location>
        <begin position="391"/>
        <end position="408"/>
    </location>
</feature>
<dbReference type="InterPro" id="IPR002823">
    <property type="entry name" value="DUF112_TM"/>
</dbReference>
<accession>A0A853KYX5</accession>
<dbReference type="Pfam" id="PF01970">
    <property type="entry name" value="TctA"/>
    <property type="match status" value="1"/>
</dbReference>
<feature type="transmembrane region" description="Helical" evidence="1">
    <location>
        <begin position="46"/>
        <end position="66"/>
    </location>
</feature>
<evidence type="ECO:0000256" key="1">
    <source>
        <dbReference type="SAM" id="Phobius"/>
    </source>
</evidence>
<evidence type="ECO:0000313" key="3">
    <source>
        <dbReference type="EMBL" id="OAZ09846.1"/>
    </source>
</evidence>
<feature type="transmembrane region" description="Helical" evidence="1">
    <location>
        <begin position="474"/>
        <end position="492"/>
    </location>
</feature>
<comment type="caution">
    <text evidence="3">The sequence shown here is derived from an EMBL/GenBank/DDBJ whole genome shotgun (WGS) entry which is preliminary data.</text>
</comment>
<dbReference type="AlphaFoldDB" id="A0A853KYX5"/>
<keyword evidence="1" id="KW-0812">Transmembrane</keyword>
<gene>
    <name evidence="3" type="ORF">TH4_11740</name>
</gene>
<evidence type="ECO:0000259" key="2">
    <source>
        <dbReference type="Pfam" id="PF01970"/>
    </source>
</evidence>
<sequence>MYANLIDALPNVLGWANVLSVVVGVIAGICVGALPGLSATMAISVLIPFTFGLDPLVALGMMAGIYNGAMYGGAIPAVLLRIPGTPAAVATSFDGYPMAQSGRGGFALQVAVVSSAIGGIASAIVLMLLAPPLSKVTLLFGPAEIFWVAVFGLSSIVFLLGGDPIKGLISAAFGVTVSVVGSDTITGYERLTFDHLELLDGINIVVLLVGLYALPPAIDLLENADFETVKGKFNLGTGSIWKAIPSMLGFWKTWLRSSVIGVLIGILPGAGGSMAAFLSYNEARRASKNPKAWGNGEPEGVAAAETANNADTASAMIPALTLGVPGTSVAAVMLGGLLIHGLQPGPMLFRDNPDLVFGFMWQFLFGAILLIFLGGSLATNSFAQVLRLPRPMLGAIIIALVFIGVYSINGRMFDVYLTLGFGVVGYFMDKLKFPLPPVVLGLILGSFAEENLRLALRIGRNDWSTLWQNGTSQIIIAVTVSVIVGPLVMRVIRKRKSEDDSAK</sequence>
<feature type="transmembrane region" description="Helical" evidence="1">
    <location>
        <begin position="319"/>
        <end position="339"/>
    </location>
</feature>
<dbReference type="EMBL" id="JPVZ01000004">
    <property type="protein sequence ID" value="OAZ09846.1"/>
    <property type="molecule type" value="Genomic_DNA"/>
</dbReference>
<feature type="transmembrane region" description="Helical" evidence="1">
    <location>
        <begin position="359"/>
        <end position="379"/>
    </location>
</feature>
<evidence type="ECO:0000313" key="4">
    <source>
        <dbReference type="Proteomes" id="UP000094009"/>
    </source>
</evidence>
<feature type="domain" description="DUF112" evidence="2">
    <location>
        <begin position="19"/>
        <end position="440"/>
    </location>
</feature>
<feature type="transmembrane region" description="Helical" evidence="1">
    <location>
        <begin position="136"/>
        <end position="161"/>
    </location>
</feature>
<protein>
    <submittedName>
        <fullName evidence="3">C4-dicarboxylate ABC transporter permease</fullName>
    </submittedName>
</protein>